<organism evidence="2 3">
    <name type="scientific">Clostridium uliginosum</name>
    <dbReference type="NCBI Taxonomy" id="119641"/>
    <lineage>
        <taxon>Bacteria</taxon>
        <taxon>Bacillati</taxon>
        <taxon>Bacillota</taxon>
        <taxon>Clostridia</taxon>
        <taxon>Eubacteriales</taxon>
        <taxon>Clostridiaceae</taxon>
        <taxon>Clostridium</taxon>
    </lineage>
</organism>
<name>A0A1I1LZP2_9CLOT</name>
<feature type="transmembrane region" description="Helical" evidence="1">
    <location>
        <begin position="122"/>
        <end position="143"/>
    </location>
</feature>
<feature type="transmembrane region" description="Helical" evidence="1">
    <location>
        <begin position="12"/>
        <end position="30"/>
    </location>
</feature>
<keyword evidence="1" id="KW-0472">Membrane</keyword>
<sequence>MKKVISFINDSKKMYLLTFLIMILSIVIPIPNELRNPIYIIVTTIIYILWFRDSIKVANNVWKMIIWLLFAPFIISLVATAYISLVWIPIQQDKYFLFLFIVMVILLWMLAAYKFDLDKIKAAIFILNAIVTTIITIAFLTTLNTDLSKLVFSTDLIELATKDGFLANSLIELIIKMITLPYILSVIWAQVIIELRSLKMIGRERA</sequence>
<dbReference type="Proteomes" id="UP000199263">
    <property type="component" value="Unassembled WGS sequence"/>
</dbReference>
<keyword evidence="1" id="KW-1133">Transmembrane helix</keyword>
<evidence type="ECO:0000313" key="3">
    <source>
        <dbReference type="Proteomes" id="UP000199263"/>
    </source>
</evidence>
<dbReference type="AlphaFoldDB" id="A0A1I1LZP2"/>
<evidence type="ECO:0000313" key="2">
    <source>
        <dbReference type="EMBL" id="SFC75793.1"/>
    </source>
</evidence>
<gene>
    <name evidence="2" type="ORF">SAMN05421842_1095</name>
</gene>
<protein>
    <submittedName>
        <fullName evidence="2">Uncharacterized protein</fullName>
    </submittedName>
</protein>
<keyword evidence="3" id="KW-1185">Reference proteome</keyword>
<evidence type="ECO:0000256" key="1">
    <source>
        <dbReference type="SAM" id="Phobius"/>
    </source>
</evidence>
<accession>A0A1I1LZP2</accession>
<feature type="transmembrane region" description="Helical" evidence="1">
    <location>
        <begin position="96"/>
        <end position="115"/>
    </location>
</feature>
<dbReference type="RefSeq" id="WP_090090468.1">
    <property type="nucleotide sequence ID" value="NZ_FOMG01000009.1"/>
</dbReference>
<dbReference type="OrthoDB" id="9973762at2"/>
<proteinExistence type="predicted"/>
<feature type="transmembrane region" description="Helical" evidence="1">
    <location>
        <begin position="64"/>
        <end position="90"/>
    </location>
</feature>
<reference evidence="2 3" key="1">
    <citation type="submission" date="2016-10" db="EMBL/GenBank/DDBJ databases">
        <authorList>
            <person name="de Groot N.N."/>
        </authorList>
    </citation>
    <scope>NUCLEOTIDE SEQUENCE [LARGE SCALE GENOMIC DNA]</scope>
    <source>
        <strain evidence="2 3">DSM 12992</strain>
    </source>
</reference>
<dbReference type="EMBL" id="FOMG01000009">
    <property type="protein sequence ID" value="SFC75793.1"/>
    <property type="molecule type" value="Genomic_DNA"/>
</dbReference>
<keyword evidence="1" id="KW-0812">Transmembrane</keyword>
<feature type="transmembrane region" description="Helical" evidence="1">
    <location>
        <begin position="173"/>
        <end position="193"/>
    </location>
</feature>
<feature type="transmembrane region" description="Helical" evidence="1">
    <location>
        <begin position="36"/>
        <end position="52"/>
    </location>
</feature>